<evidence type="ECO:0000256" key="1">
    <source>
        <dbReference type="SAM" id="MobiDB-lite"/>
    </source>
</evidence>
<accession>A0AAD4V2W8</accession>
<dbReference type="Proteomes" id="UP001054821">
    <property type="component" value="Chromosome 7"/>
</dbReference>
<protein>
    <submittedName>
        <fullName evidence="2">Uncharacterized protein</fullName>
    </submittedName>
</protein>
<evidence type="ECO:0000313" key="3">
    <source>
        <dbReference type="Proteomes" id="UP001054821"/>
    </source>
</evidence>
<reference evidence="2 3" key="1">
    <citation type="journal article" date="2022" name="G3 (Bethesda)">
        <title>Whole-genome sequence and methylome profiling of the almond [Prunus dulcis (Mill.) D.A. Webb] cultivar 'Nonpareil'.</title>
        <authorList>
            <person name="D'Amico-Willman K.M."/>
            <person name="Ouma W.Z."/>
            <person name="Meulia T."/>
            <person name="Sideli G.M."/>
            <person name="Gradziel T.M."/>
            <person name="Fresnedo-Ramirez J."/>
        </authorList>
    </citation>
    <scope>NUCLEOTIDE SEQUENCE [LARGE SCALE GENOMIC DNA]</scope>
    <source>
        <strain evidence="2">Clone GOH B32 T37-40</strain>
    </source>
</reference>
<name>A0AAD4V2W8_PRUDU</name>
<organism evidence="2 3">
    <name type="scientific">Prunus dulcis</name>
    <name type="common">Almond</name>
    <name type="synonym">Amygdalus dulcis</name>
    <dbReference type="NCBI Taxonomy" id="3755"/>
    <lineage>
        <taxon>Eukaryota</taxon>
        <taxon>Viridiplantae</taxon>
        <taxon>Streptophyta</taxon>
        <taxon>Embryophyta</taxon>
        <taxon>Tracheophyta</taxon>
        <taxon>Spermatophyta</taxon>
        <taxon>Magnoliopsida</taxon>
        <taxon>eudicotyledons</taxon>
        <taxon>Gunneridae</taxon>
        <taxon>Pentapetalae</taxon>
        <taxon>rosids</taxon>
        <taxon>fabids</taxon>
        <taxon>Rosales</taxon>
        <taxon>Rosaceae</taxon>
        <taxon>Amygdaloideae</taxon>
        <taxon>Amygdaleae</taxon>
        <taxon>Prunus</taxon>
    </lineage>
</organism>
<evidence type="ECO:0000313" key="2">
    <source>
        <dbReference type="EMBL" id="KAI5317625.1"/>
    </source>
</evidence>
<dbReference type="EMBL" id="JAJFAZ020000007">
    <property type="protein sequence ID" value="KAI5317625.1"/>
    <property type="molecule type" value="Genomic_DNA"/>
</dbReference>
<proteinExistence type="predicted"/>
<sequence>MIAEIAQNGGKKPEQSRPNPSFQRLPERRLWLGFRPIMIAGFSRSHLERSQPRGWSDDKVTLPDSGGTFSSSLELEIEHVARLRTHFNKPKATV</sequence>
<feature type="region of interest" description="Disordered" evidence="1">
    <location>
        <begin position="1"/>
        <end position="24"/>
    </location>
</feature>
<keyword evidence="3" id="KW-1185">Reference proteome</keyword>
<comment type="caution">
    <text evidence="2">The sequence shown here is derived from an EMBL/GenBank/DDBJ whole genome shotgun (WGS) entry which is preliminary data.</text>
</comment>
<dbReference type="AlphaFoldDB" id="A0AAD4V2W8"/>
<gene>
    <name evidence="2" type="ORF">L3X38_037332</name>
</gene>